<gene>
    <name evidence="1" type="ORF">UFOPK2582_01682</name>
</gene>
<sequence>MQVPSSNPLAADPDFADLASFHGLHLLIKKMKRGVEERLADRWA</sequence>
<protein>
    <submittedName>
        <fullName evidence="1">Unannotated protein</fullName>
    </submittedName>
</protein>
<evidence type="ECO:0000313" key="1">
    <source>
        <dbReference type="EMBL" id="CAB4716293.1"/>
    </source>
</evidence>
<organism evidence="1">
    <name type="scientific">freshwater metagenome</name>
    <dbReference type="NCBI Taxonomy" id="449393"/>
    <lineage>
        <taxon>unclassified sequences</taxon>
        <taxon>metagenomes</taxon>
        <taxon>ecological metagenomes</taxon>
    </lineage>
</organism>
<dbReference type="EMBL" id="CAEZXS010000279">
    <property type="protein sequence ID" value="CAB4716293.1"/>
    <property type="molecule type" value="Genomic_DNA"/>
</dbReference>
<reference evidence="1" key="1">
    <citation type="submission" date="2020-05" db="EMBL/GenBank/DDBJ databases">
        <authorList>
            <person name="Chiriac C."/>
            <person name="Salcher M."/>
            <person name="Ghai R."/>
            <person name="Kavagutti S V."/>
        </authorList>
    </citation>
    <scope>NUCLEOTIDE SEQUENCE</scope>
</reference>
<proteinExistence type="predicted"/>
<name>A0A6J6R2Z0_9ZZZZ</name>
<accession>A0A6J6R2Z0</accession>
<dbReference type="AlphaFoldDB" id="A0A6J6R2Z0"/>